<geneLocation type="mitochondrion" evidence="21"/>
<evidence type="ECO:0000256" key="10">
    <source>
        <dbReference type="ARBA" id="ARBA00022982"/>
    </source>
</evidence>
<keyword evidence="13 17" id="KW-0830">Ubiquinone</keyword>
<evidence type="ECO:0000256" key="13">
    <source>
        <dbReference type="ARBA" id="ARBA00023075"/>
    </source>
</evidence>
<feature type="transmembrane region" description="Helical" evidence="17">
    <location>
        <begin position="55"/>
        <end position="74"/>
    </location>
</feature>
<comment type="subcellular location">
    <subcellularLocation>
        <location evidence="2">Mitochondrion inner membrane</location>
        <topology evidence="2">Multi-pass membrane protein</topology>
    </subcellularLocation>
</comment>
<dbReference type="InterPro" id="IPR001750">
    <property type="entry name" value="ND/Mrp_TM"/>
</dbReference>
<feature type="transmembrane region" description="Helical" evidence="17">
    <location>
        <begin position="237"/>
        <end position="262"/>
    </location>
</feature>
<evidence type="ECO:0000256" key="15">
    <source>
        <dbReference type="ARBA" id="ARBA00023136"/>
    </source>
</evidence>
<feature type="transmembrane region" description="Helical" evidence="17">
    <location>
        <begin position="301"/>
        <end position="318"/>
    </location>
</feature>
<dbReference type="AlphaFoldDB" id="A0A5C0CJU5"/>
<feature type="transmembrane region" description="Helical" evidence="17">
    <location>
        <begin position="269"/>
        <end position="289"/>
    </location>
</feature>
<comment type="function">
    <text evidence="17">Core subunit of the mitochondrial membrane respiratory chain NADH dehydrogenase (Complex I) which catalyzes electron transfer from NADH through the respiratory chain, using ubiquinone as an electron acceptor. Essential for the catalytic activity and assembly of complex I.</text>
</comment>
<feature type="transmembrane region" description="Helical" evidence="17">
    <location>
        <begin position="86"/>
        <end position="105"/>
    </location>
</feature>
<dbReference type="Pfam" id="PF06455">
    <property type="entry name" value="NADH5_C"/>
    <property type="match status" value="1"/>
</dbReference>
<sequence>MINMYKLWSFILFMLGFINIYLGLIFLFNNNSVLLDWEVITLNTSYLSMSIYLDWMSLLFMGSVLFISSMVILYSSSYMYSDLFKIRFLFIVLLFVMSMMLLIISPNLISILLGWDGLGLVSYCLVIYYQNFKSYNAGMLTILSNRIGDVSILISISWLFNMGSWNYVYYLNYLDSNTSFWLMNLIILSSFTKSAQIPFSSWLPAAMAAPTPVSALVHSSTLVTAGVYLLIRFSDLLYIYNLDIYLMISCLTMFMSGLAANFEYDLKKIIALSTLSQLGLMMSILFMGFCDCAYFHMLTHAFFKALMFLCAGLIIHCMNDSQDIRHMGNLIICIPFTCSCFCISNLSLCGFPFLSGFYSKDMALEYMSYSYFNLYIFILFFLSVGLTVCYSMRLIYFCFSTSNGLMSTNNYSEDILMIISLILLTIMSICMGKILLSLIKSNNCMYMLPFFLKVLPLIFVFLGGWLGYTLSLMTYYDKIFGLYYNYFVTFISDMWFMPNFSTYMIYNKLFIFSKMSYEFMDMSWGEYIISSSLPNSVNYLSSFYSLHYYNNVKIYMISFIIMMIFMILM</sequence>
<evidence type="ECO:0000313" key="21">
    <source>
        <dbReference type="EMBL" id="QEI26512.1"/>
    </source>
</evidence>
<dbReference type="GO" id="GO:0015990">
    <property type="term" value="P:electron transport coupled proton transport"/>
    <property type="evidence" value="ECO:0007669"/>
    <property type="project" value="TreeGrafter"/>
</dbReference>
<protein>
    <recommendedName>
        <fullName evidence="4 17">NADH-ubiquinone oxidoreductase chain 5</fullName>
        <ecNumber evidence="3 17">7.1.1.2</ecNumber>
    </recommendedName>
</protein>
<dbReference type="PANTHER" id="PTHR42829">
    <property type="entry name" value="NADH-UBIQUINONE OXIDOREDUCTASE CHAIN 5"/>
    <property type="match status" value="1"/>
</dbReference>
<evidence type="ECO:0000256" key="9">
    <source>
        <dbReference type="ARBA" id="ARBA00022967"/>
    </source>
</evidence>
<dbReference type="PANTHER" id="PTHR42829:SF2">
    <property type="entry name" value="NADH-UBIQUINONE OXIDOREDUCTASE CHAIN 5"/>
    <property type="match status" value="1"/>
</dbReference>
<feature type="transmembrane region" description="Helical" evidence="17">
    <location>
        <begin position="111"/>
        <end position="129"/>
    </location>
</feature>
<dbReference type="GO" id="GO:0005743">
    <property type="term" value="C:mitochondrial inner membrane"/>
    <property type="evidence" value="ECO:0007669"/>
    <property type="project" value="UniProtKB-SubCell"/>
</dbReference>
<keyword evidence="5 17" id="KW-0813">Transport</keyword>
<dbReference type="Pfam" id="PF00361">
    <property type="entry name" value="Proton_antipo_M"/>
    <property type="match status" value="1"/>
</dbReference>
<evidence type="ECO:0000256" key="4">
    <source>
        <dbReference type="ARBA" id="ARBA00021096"/>
    </source>
</evidence>
<evidence type="ECO:0000259" key="20">
    <source>
        <dbReference type="Pfam" id="PF06455"/>
    </source>
</evidence>
<evidence type="ECO:0000256" key="11">
    <source>
        <dbReference type="ARBA" id="ARBA00022989"/>
    </source>
</evidence>
<evidence type="ECO:0000256" key="5">
    <source>
        <dbReference type="ARBA" id="ARBA00022448"/>
    </source>
</evidence>
<feature type="transmembrane region" description="Helical" evidence="17">
    <location>
        <begin position="482"/>
        <end position="506"/>
    </location>
</feature>
<feature type="transmembrane region" description="Helical" evidence="17">
    <location>
        <begin position="211"/>
        <end position="231"/>
    </location>
</feature>
<evidence type="ECO:0000256" key="14">
    <source>
        <dbReference type="ARBA" id="ARBA00023128"/>
    </source>
</evidence>
<keyword evidence="12 17" id="KW-0520">NAD</keyword>
<evidence type="ECO:0000259" key="18">
    <source>
        <dbReference type="Pfam" id="PF00361"/>
    </source>
</evidence>
<dbReference type="GO" id="GO:0003954">
    <property type="term" value="F:NADH dehydrogenase activity"/>
    <property type="evidence" value="ECO:0007669"/>
    <property type="project" value="TreeGrafter"/>
</dbReference>
<accession>A0A5C0CJU5</accession>
<dbReference type="InterPro" id="IPR003945">
    <property type="entry name" value="NU5C-like"/>
</dbReference>
<comment type="similarity">
    <text evidence="17">Belongs to the complex I subunit 5 family.</text>
</comment>
<keyword evidence="8" id="KW-0999">Mitochondrion inner membrane</keyword>
<evidence type="ECO:0000256" key="8">
    <source>
        <dbReference type="ARBA" id="ARBA00022792"/>
    </source>
</evidence>
<feature type="transmembrane region" description="Helical" evidence="17">
    <location>
        <begin position="7"/>
        <end position="28"/>
    </location>
</feature>
<feature type="transmembrane region" description="Helical" evidence="17">
    <location>
        <begin position="548"/>
        <end position="568"/>
    </location>
</feature>
<dbReference type="EMBL" id="MG584836">
    <property type="protein sequence ID" value="QEI26512.1"/>
    <property type="molecule type" value="Genomic_DNA"/>
</dbReference>
<feature type="transmembrane region" description="Helical" evidence="17">
    <location>
        <begin position="374"/>
        <end position="395"/>
    </location>
</feature>
<organism evidence="21">
    <name type="scientific">Eurydema qinlingensis</name>
    <dbReference type="NCBI Taxonomy" id="1985868"/>
    <lineage>
        <taxon>Eukaryota</taxon>
        <taxon>Metazoa</taxon>
        <taxon>Ecdysozoa</taxon>
        <taxon>Arthropoda</taxon>
        <taxon>Hexapoda</taxon>
        <taxon>Insecta</taxon>
        <taxon>Pterygota</taxon>
        <taxon>Neoptera</taxon>
        <taxon>Paraneoptera</taxon>
        <taxon>Hemiptera</taxon>
        <taxon>Heteroptera</taxon>
        <taxon>Panheteroptera</taxon>
        <taxon>Pentatomomorpha</taxon>
        <taxon>Pentatomoidea</taxon>
        <taxon>Pentatomidae</taxon>
        <taxon>Pentatominae</taxon>
        <taxon>Eurydema</taxon>
    </lineage>
</organism>
<dbReference type="EC" id="7.1.1.2" evidence="3 17"/>
<keyword evidence="11 17" id="KW-1133">Transmembrane helix</keyword>
<dbReference type="PRINTS" id="PR01434">
    <property type="entry name" value="NADHDHGNASE5"/>
</dbReference>
<evidence type="ECO:0000259" key="19">
    <source>
        <dbReference type="Pfam" id="PF00662"/>
    </source>
</evidence>
<keyword evidence="10" id="KW-0249">Electron transport</keyword>
<dbReference type="InterPro" id="IPR010934">
    <property type="entry name" value="NADH_DH_su5_C"/>
</dbReference>
<keyword evidence="15 17" id="KW-0472">Membrane</keyword>
<dbReference type="Pfam" id="PF00662">
    <property type="entry name" value="Proton_antipo_N"/>
    <property type="match status" value="1"/>
</dbReference>
<evidence type="ECO:0000256" key="6">
    <source>
        <dbReference type="ARBA" id="ARBA00022660"/>
    </source>
</evidence>
<dbReference type="InterPro" id="IPR001516">
    <property type="entry name" value="Proton_antipo_N"/>
</dbReference>
<feature type="domain" description="NADH dehydrogenase subunit 5 C-terminal" evidence="20">
    <location>
        <begin position="390"/>
        <end position="569"/>
    </location>
</feature>
<feature type="transmembrane region" description="Helical" evidence="17">
    <location>
        <begin position="415"/>
        <end position="438"/>
    </location>
</feature>
<feature type="domain" description="NADH:quinone oxidoreductase/Mrp antiporter transmembrane" evidence="18">
    <location>
        <begin position="105"/>
        <end position="382"/>
    </location>
</feature>
<evidence type="ECO:0000256" key="3">
    <source>
        <dbReference type="ARBA" id="ARBA00012944"/>
    </source>
</evidence>
<proteinExistence type="inferred from homology"/>
<evidence type="ECO:0000256" key="17">
    <source>
        <dbReference type="RuleBase" id="RU003404"/>
    </source>
</evidence>
<feature type="transmembrane region" description="Helical" evidence="17">
    <location>
        <begin position="330"/>
        <end position="354"/>
    </location>
</feature>
<feature type="domain" description="NADH-Ubiquinone oxidoreductase (complex I) chain 5 N-terminal" evidence="19">
    <location>
        <begin position="40"/>
        <end position="88"/>
    </location>
</feature>
<reference evidence="21" key="1">
    <citation type="submission" date="2017-11" db="EMBL/GenBank/DDBJ databases">
        <title>Comparative mitochondrial genomics and phylogenetic relationships of the Eurydema species.</title>
        <authorList>
            <person name="Zhao W."/>
        </authorList>
    </citation>
    <scope>NUCLEOTIDE SEQUENCE</scope>
</reference>
<keyword evidence="7 17" id="KW-0812">Transmembrane</keyword>
<evidence type="ECO:0000256" key="16">
    <source>
        <dbReference type="ARBA" id="ARBA00049551"/>
    </source>
</evidence>
<feature type="transmembrane region" description="Helical" evidence="17">
    <location>
        <begin position="450"/>
        <end position="470"/>
    </location>
</feature>
<evidence type="ECO:0000256" key="1">
    <source>
        <dbReference type="ARBA" id="ARBA00003257"/>
    </source>
</evidence>
<comment type="function">
    <text evidence="1">Core subunit of the mitochondrial membrane respiratory chain NADH dehydrogenase (Complex I) that is believed to belong to the minimal assembly required for catalysis. Complex I functions in the transfer of electrons from NADH to the respiratory chain. The immediate electron acceptor for the enzyme is believed to be ubiquinone.</text>
</comment>
<feature type="transmembrane region" description="Helical" evidence="17">
    <location>
        <begin position="150"/>
        <end position="168"/>
    </location>
</feature>
<dbReference type="GO" id="GO:0042773">
    <property type="term" value="P:ATP synthesis coupled electron transport"/>
    <property type="evidence" value="ECO:0007669"/>
    <property type="project" value="InterPro"/>
</dbReference>
<evidence type="ECO:0000256" key="2">
    <source>
        <dbReference type="ARBA" id="ARBA00004448"/>
    </source>
</evidence>
<keyword evidence="14 17" id="KW-0496">Mitochondrion</keyword>
<evidence type="ECO:0000256" key="7">
    <source>
        <dbReference type="ARBA" id="ARBA00022692"/>
    </source>
</evidence>
<keyword evidence="6" id="KW-0679">Respiratory chain</keyword>
<name>A0A5C0CJU5_9HEMI</name>
<comment type="catalytic activity">
    <reaction evidence="16 17">
        <text>a ubiquinone + NADH + 5 H(+)(in) = a ubiquinol + NAD(+) + 4 H(+)(out)</text>
        <dbReference type="Rhea" id="RHEA:29091"/>
        <dbReference type="Rhea" id="RHEA-COMP:9565"/>
        <dbReference type="Rhea" id="RHEA-COMP:9566"/>
        <dbReference type="ChEBI" id="CHEBI:15378"/>
        <dbReference type="ChEBI" id="CHEBI:16389"/>
        <dbReference type="ChEBI" id="CHEBI:17976"/>
        <dbReference type="ChEBI" id="CHEBI:57540"/>
        <dbReference type="ChEBI" id="CHEBI:57945"/>
        <dbReference type="EC" id="7.1.1.2"/>
    </reaction>
</comment>
<dbReference type="GO" id="GO:0008137">
    <property type="term" value="F:NADH dehydrogenase (ubiquinone) activity"/>
    <property type="evidence" value="ECO:0007669"/>
    <property type="project" value="UniProtKB-EC"/>
</dbReference>
<keyword evidence="9" id="KW-1278">Translocase</keyword>
<gene>
    <name evidence="21" type="primary">nad5</name>
</gene>
<evidence type="ECO:0000256" key="12">
    <source>
        <dbReference type="ARBA" id="ARBA00023027"/>
    </source>
</evidence>